<keyword evidence="3" id="KW-1185">Reference proteome</keyword>
<feature type="transmembrane region" description="Helical" evidence="1">
    <location>
        <begin position="6"/>
        <end position="22"/>
    </location>
</feature>
<keyword evidence="1" id="KW-1133">Transmembrane helix</keyword>
<protein>
    <recommendedName>
        <fullName evidence="4">DUF2931 family protein</fullName>
    </recommendedName>
</protein>
<evidence type="ECO:0000256" key="1">
    <source>
        <dbReference type="SAM" id="Phobius"/>
    </source>
</evidence>
<gene>
    <name evidence="2" type="ORF">CGC53_06660</name>
</gene>
<reference evidence="3" key="1">
    <citation type="submission" date="2017-06" db="EMBL/GenBank/DDBJ databases">
        <title>Capnocytophaga spp. assemblies.</title>
        <authorList>
            <person name="Gulvik C.A."/>
        </authorList>
    </citation>
    <scope>NUCLEOTIDE SEQUENCE [LARGE SCALE GENOMIC DNA]</scope>
    <source>
        <strain evidence="3">H6253</strain>
    </source>
</reference>
<evidence type="ECO:0008006" key="4">
    <source>
        <dbReference type="Google" id="ProtNLM"/>
    </source>
</evidence>
<keyword evidence="1" id="KW-0812">Transmembrane</keyword>
<evidence type="ECO:0000313" key="2">
    <source>
        <dbReference type="EMBL" id="ATA82046.1"/>
    </source>
</evidence>
<accession>A0A250FDH5</accession>
<dbReference type="Pfam" id="PF11153">
    <property type="entry name" value="DUF2931"/>
    <property type="match status" value="1"/>
</dbReference>
<sequence length="401" mass="47196">MKKYVIIGIIVLLIGTLVYYRKNVSWKLSKAKHSITKIMNKMTKKYHWLILTTADEGYKMRIVDGAFIYDNGGREYIPSGQNLQASLFHDSGTMIVGEWDRPIPVKMQITWFSYAENKFYSGSFDLDVPRITKLFQEGYIDKFGDTSYYDFKIAVLPAGQVLLYLSGANTILVGEYQAKEYIVEGDEAFHRIMEVPEISIVRDWSRETTVQQYQNSMPQQTQEEIRNNKLSTHIWKEVIIKYPWHFTIHIADKDDYPLKMISRPYDAGKYLLFIDGEKNKHFDLDFLTGFAPKPIPVEIDAVYDRQGVEYVIRVYPGNVGGEEFIALPYEQYRKREQQLVKLFKEFYERIGKQPFDLHLEIDKKFENPKLYLKKDDIMQEIPDVEFELFNSTFNIQLYPKE</sequence>
<organism evidence="2 3">
    <name type="scientific">Capnocytophaga leadbetteri</name>
    <dbReference type="NCBI Taxonomy" id="327575"/>
    <lineage>
        <taxon>Bacteria</taxon>
        <taxon>Pseudomonadati</taxon>
        <taxon>Bacteroidota</taxon>
        <taxon>Flavobacteriia</taxon>
        <taxon>Flavobacteriales</taxon>
        <taxon>Flavobacteriaceae</taxon>
        <taxon>Capnocytophaga</taxon>
    </lineage>
</organism>
<dbReference type="Proteomes" id="UP000217276">
    <property type="component" value="Chromosome"/>
</dbReference>
<dbReference type="KEGG" id="clk:CGC53_06660"/>
<dbReference type="EMBL" id="CP022384">
    <property type="protein sequence ID" value="ATA82046.1"/>
    <property type="molecule type" value="Genomic_DNA"/>
</dbReference>
<dbReference type="InterPro" id="IPR021326">
    <property type="entry name" value="DUF2931"/>
</dbReference>
<evidence type="ECO:0000313" key="3">
    <source>
        <dbReference type="Proteomes" id="UP000217276"/>
    </source>
</evidence>
<proteinExistence type="predicted"/>
<name>A0A250FDH5_9FLAO</name>
<keyword evidence="1" id="KW-0472">Membrane</keyword>
<dbReference type="AlphaFoldDB" id="A0A250FDH5"/>
<dbReference type="RefSeq" id="WP_095914107.1">
    <property type="nucleotide sequence ID" value="NZ_CAUUPF010000005.1"/>
</dbReference>